<dbReference type="CDD" id="cd00502">
    <property type="entry name" value="DHQase_I"/>
    <property type="match status" value="1"/>
</dbReference>
<evidence type="ECO:0000256" key="4">
    <source>
        <dbReference type="ARBA" id="ARBA00012154"/>
    </source>
</evidence>
<organism evidence="15">
    <name type="scientific">Hirondellea gigas</name>
    <dbReference type="NCBI Taxonomy" id="1518452"/>
    <lineage>
        <taxon>Eukaryota</taxon>
        <taxon>Metazoa</taxon>
        <taxon>Ecdysozoa</taxon>
        <taxon>Arthropoda</taxon>
        <taxon>Crustacea</taxon>
        <taxon>Multicrustacea</taxon>
        <taxon>Malacostraca</taxon>
        <taxon>Eumalacostraca</taxon>
        <taxon>Peracarida</taxon>
        <taxon>Amphipoda</taxon>
        <taxon>Amphilochidea</taxon>
        <taxon>Lysianassida</taxon>
        <taxon>Lysianassidira</taxon>
        <taxon>Lysianassoidea</taxon>
        <taxon>Lysianassidae</taxon>
        <taxon>Hirondellea</taxon>
    </lineage>
</organism>
<dbReference type="SUPFAM" id="SSF55205">
    <property type="entry name" value="EPT/RTPC-like"/>
    <property type="match status" value="1"/>
</dbReference>
<feature type="domain" description="SDH C-terminal" evidence="14">
    <location>
        <begin position="716"/>
        <end position="746"/>
    </location>
</feature>
<name>A0A6A7G6N7_9CRUS</name>
<dbReference type="InterPro" id="IPR036968">
    <property type="entry name" value="Enolpyruvate_Tfrase_sf"/>
</dbReference>
<proteinExistence type="evidence at transcript level"/>
<dbReference type="GO" id="GO:0008652">
    <property type="term" value="P:amino acid biosynthetic process"/>
    <property type="evidence" value="ECO:0007669"/>
    <property type="project" value="UniProtKB-KW"/>
</dbReference>
<dbReference type="GO" id="GO:0003855">
    <property type="term" value="F:3-dehydroquinate dehydratase activity"/>
    <property type="evidence" value="ECO:0007669"/>
    <property type="project" value="InterPro"/>
</dbReference>
<dbReference type="Pfam" id="PF01488">
    <property type="entry name" value="Shikimate_DH"/>
    <property type="match status" value="1"/>
</dbReference>
<keyword evidence="8" id="KW-0418">Kinase</keyword>
<evidence type="ECO:0000256" key="11">
    <source>
        <dbReference type="ARBA" id="ARBA00048567"/>
    </source>
</evidence>
<evidence type="ECO:0000313" key="15">
    <source>
        <dbReference type="EMBL" id="LAC26807.1"/>
    </source>
</evidence>
<dbReference type="InterPro" id="IPR013708">
    <property type="entry name" value="Shikimate_DH-bd_N"/>
</dbReference>
<evidence type="ECO:0000256" key="2">
    <source>
        <dbReference type="ARBA" id="ARBA00006477"/>
    </source>
</evidence>
<dbReference type="Pfam" id="PF08501">
    <property type="entry name" value="Shikimate_dh_N"/>
    <property type="match status" value="1"/>
</dbReference>
<dbReference type="GO" id="GO:0009423">
    <property type="term" value="P:chorismate biosynthetic process"/>
    <property type="evidence" value="ECO:0007669"/>
    <property type="project" value="UniProtKB-UniPathway"/>
</dbReference>
<dbReference type="PANTHER" id="PTHR21089">
    <property type="entry name" value="SHIKIMATE DEHYDROGENASE"/>
    <property type="match status" value="1"/>
</dbReference>
<dbReference type="Pfam" id="PF18317">
    <property type="entry name" value="SDH_C"/>
    <property type="match status" value="1"/>
</dbReference>
<evidence type="ECO:0000259" key="13">
    <source>
        <dbReference type="Pfam" id="PF08501"/>
    </source>
</evidence>
<dbReference type="Gene3D" id="3.40.50.720">
    <property type="entry name" value="NAD(P)-binding Rossmann-like Domain"/>
    <property type="match status" value="1"/>
</dbReference>
<dbReference type="GO" id="GO:0019632">
    <property type="term" value="P:shikimate metabolic process"/>
    <property type="evidence" value="ECO:0007669"/>
    <property type="project" value="TreeGrafter"/>
</dbReference>
<dbReference type="InterPro" id="IPR022893">
    <property type="entry name" value="Shikimate_DH_fam"/>
</dbReference>
<dbReference type="InterPro" id="IPR041121">
    <property type="entry name" value="SDH_C"/>
</dbReference>
<dbReference type="CDD" id="cd01065">
    <property type="entry name" value="NAD_bind_Shikimate_DH"/>
    <property type="match status" value="1"/>
</dbReference>
<dbReference type="PANTHER" id="PTHR21089:SF1">
    <property type="entry name" value="BIFUNCTIONAL 3-DEHYDROQUINATE DEHYDRATASE_SHIKIMATE DEHYDROGENASE, CHLOROPLASTIC"/>
    <property type="match status" value="1"/>
</dbReference>
<keyword evidence="9" id="KW-0067">ATP-binding</keyword>
<keyword evidence="6" id="KW-0808">Transferase</keyword>
<evidence type="ECO:0000259" key="14">
    <source>
        <dbReference type="Pfam" id="PF18317"/>
    </source>
</evidence>
<dbReference type="InterPro" id="IPR010110">
    <property type="entry name" value="Shikimate_DH_AroM-type"/>
</dbReference>
<comment type="pathway">
    <text evidence="1">Metabolic intermediate biosynthesis; chorismate biosynthesis; chorismate from D-erythrose 4-phosphate and phosphoenolpyruvate: step 5/7.</text>
</comment>
<dbReference type="SUPFAM" id="SSF51735">
    <property type="entry name" value="NAD(P)-binding Rossmann-fold domains"/>
    <property type="match status" value="1"/>
</dbReference>
<protein>
    <recommendedName>
        <fullName evidence="4">shikimate kinase</fullName>
        <ecNumber evidence="4">2.7.1.71</ecNumber>
    </recommendedName>
</protein>
<evidence type="ECO:0000256" key="9">
    <source>
        <dbReference type="ARBA" id="ARBA00022840"/>
    </source>
</evidence>
<sequence>MSFAVFGSVVRDVIITDKQCVDKTYPSFWDDIRRYLGLQLDSQVYKIKDSSKAAREVSSNSTIVIIGMRGAGKTGLGQHLAKVLGFRFADNDHLFEKQFGSVKTFIDTKGWKAFRKAELESFRQHVKEKPTEWVFALGGGIVETEGAREILKTLPIVVEVRRDISDVERYLLSDASRPKFAELPSAVWQRRKQFYQDCSNFEFFIRRGDTNWLEIQKDFGKYGRHLRGFKHPADLGSTIELGTHEKSYFLSLTCRDVNECVPILEKISRGIDALELRVDLLQSTEDEFIKSQIAILRRYSSLPIIFTVRSTSQGGSFAGTDQRAHELNRLAIRLGVEFLDLESQWSEYSRNEILSSRGRSKIIVSHHSPKDNGGSAEDLRQLFHLCSQNGRADIVKVVVSASSPKDAIRMITVANSVRSELPNNPGIISLVMGNHGKLSRVMNRTLTPVTHPLLGRIAAPGQMSVSDIENARTTLGLTQKRKFVIFGSPVRLSPSPNLHNTGFKHLHYSHHYEPHDTDDINEVIKVIRQADFGGASVTIPLKEKVGEHLDELTNSAKRIGAVNTIIKKRSGKLIGDNTDWIGIYRPLKSLLSERPVNESGKEEISIIIGAGGTARAAIYALQQLGFSERILIWNRTKSRAQTLSRQFSCRHLSSLNSPLRNQRVAIVVSTVPGSANFEAPEWILQDNPIIFDVAYLPATTRLSAQASKHNCRTVRGIDMIIEQGLAQFELWTGRIAPADVIRQSVLRKYSQLTTSRL</sequence>
<dbReference type="NCBIfam" id="TIGR01809">
    <property type="entry name" value="Shik-DH-AROM"/>
    <property type="match status" value="1"/>
</dbReference>
<dbReference type="AlphaFoldDB" id="A0A6A7G6N7"/>
<dbReference type="GO" id="GO:0004764">
    <property type="term" value="F:shikimate 3-dehydrogenase (NADP+) activity"/>
    <property type="evidence" value="ECO:0007669"/>
    <property type="project" value="InterPro"/>
</dbReference>
<feature type="domain" description="Quinate/shikimate 5-dehydrogenase/glutamyl-tRNA reductase" evidence="12">
    <location>
        <begin position="604"/>
        <end position="667"/>
    </location>
</feature>
<dbReference type="GO" id="GO:0016765">
    <property type="term" value="F:transferase activity, transferring alkyl or aryl (other than methyl) groups"/>
    <property type="evidence" value="ECO:0007669"/>
    <property type="project" value="InterPro"/>
</dbReference>
<dbReference type="Pfam" id="PF01487">
    <property type="entry name" value="DHquinase_I"/>
    <property type="match status" value="1"/>
</dbReference>
<dbReference type="SUPFAM" id="SSF52540">
    <property type="entry name" value="P-loop containing nucleoside triphosphate hydrolases"/>
    <property type="match status" value="1"/>
</dbReference>
<dbReference type="EMBL" id="IACT01007693">
    <property type="protein sequence ID" value="LAC26807.1"/>
    <property type="molecule type" value="mRNA"/>
</dbReference>
<dbReference type="InterPro" id="IPR023000">
    <property type="entry name" value="Shikimate_kinase_CS"/>
</dbReference>
<dbReference type="PROSITE" id="PS01128">
    <property type="entry name" value="SHIKIMATE_KINASE"/>
    <property type="match status" value="1"/>
</dbReference>
<keyword evidence="5" id="KW-0028">Amino-acid biosynthesis</keyword>
<feature type="domain" description="Shikimate dehydrogenase substrate binding N-terminal" evidence="13">
    <location>
        <begin position="485"/>
        <end position="565"/>
    </location>
</feature>
<dbReference type="HAMAP" id="MF_00222">
    <property type="entry name" value="Shikimate_DH_AroE"/>
    <property type="match status" value="1"/>
</dbReference>
<keyword evidence="7" id="KW-0547">Nucleotide-binding</keyword>
<dbReference type="PRINTS" id="PR01100">
    <property type="entry name" value="SHIKIMTKNASE"/>
</dbReference>
<keyword evidence="10" id="KW-0057">Aromatic amino acid biosynthesis</keyword>
<comment type="similarity">
    <text evidence="2">In the 2nd section; belongs to the type-I 3-dehydroquinase family.</text>
</comment>
<accession>A0A6A7G6N7</accession>
<dbReference type="EC" id="2.7.1.71" evidence="4"/>
<dbReference type="InterPro" id="IPR013792">
    <property type="entry name" value="RNA3'P_cycl/enolpyr_Trfase_a/b"/>
</dbReference>
<dbReference type="GO" id="GO:0009073">
    <property type="term" value="P:aromatic amino acid family biosynthetic process"/>
    <property type="evidence" value="ECO:0007669"/>
    <property type="project" value="UniProtKB-KW"/>
</dbReference>
<dbReference type="Gene3D" id="3.65.10.10">
    <property type="entry name" value="Enolpyruvate transferase domain"/>
    <property type="match status" value="1"/>
</dbReference>
<evidence type="ECO:0000256" key="5">
    <source>
        <dbReference type="ARBA" id="ARBA00022605"/>
    </source>
</evidence>
<evidence type="ECO:0000259" key="12">
    <source>
        <dbReference type="Pfam" id="PF01488"/>
    </source>
</evidence>
<dbReference type="UniPathway" id="UPA00053">
    <property type="reaction ID" value="UER00087"/>
</dbReference>
<dbReference type="NCBIfam" id="TIGR01093">
    <property type="entry name" value="aroD"/>
    <property type="match status" value="1"/>
</dbReference>
<dbReference type="InterPro" id="IPR013785">
    <property type="entry name" value="Aldolase_TIM"/>
</dbReference>
<dbReference type="FunFam" id="3.20.20.70:FF:000135">
    <property type="entry name" value="Pentafunctional AROM polypeptide"/>
    <property type="match status" value="1"/>
</dbReference>
<dbReference type="Gene3D" id="3.40.50.300">
    <property type="entry name" value="P-loop containing nucleotide triphosphate hydrolases"/>
    <property type="match status" value="1"/>
</dbReference>
<reference evidence="15" key="1">
    <citation type="submission" date="2017-11" db="EMBL/GenBank/DDBJ databases">
        <title>The sensing device of the deep-sea amphipod.</title>
        <authorList>
            <person name="Kobayashi H."/>
            <person name="Nagahama T."/>
            <person name="Arai W."/>
            <person name="Sasagawa Y."/>
            <person name="Umeda M."/>
            <person name="Hayashi T."/>
            <person name="Nikaido I."/>
            <person name="Watanabe H."/>
            <person name="Oguri K."/>
            <person name="Kitazato H."/>
            <person name="Fujioka K."/>
            <person name="Kido Y."/>
            <person name="Takami H."/>
        </authorList>
    </citation>
    <scope>NUCLEOTIDE SEQUENCE</scope>
    <source>
        <tissue evidence="15">Whole body</tissue>
    </source>
</reference>
<dbReference type="InterPro" id="IPR027417">
    <property type="entry name" value="P-loop_NTPase"/>
</dbReference>
<evidence type="ECO:0000256" key="8">
    <source>
        <dbReference type="ARBA" id="ARBA00022777"/>
    </source>
</evidence>
<evidence type="ECO:0000256" key="1">
    <source>
        <dbReference type="ARBA" id="ARBA00004842"/>
    </source>
</evidence>
<dbReference type="SUPFAM" id="SSF51569">
    <property type="entry name" value="Aldolase"/>
    <property type="match status" value="1"/>
</dbReference>
<dbReference type="SUPFAM" id="SSF53223">
    <property type="entry name" value="Aminoacid dehydrogenase-like, N-terminal domain"/>
    <property type="match status" value="1"/>
</dbReference>
<dbReference type="Pfam" id="PF01202">
    <property type="entry name" value="SKI"/>
    <property type="match status" value="1"/>
</dbReference>
<dbReference type="InterPro" id="IPR046346">
    <property type="entry name" value="Aminoacid_DH-like_N_sf"/>
</dbReference>
<comment type="similarity">
    <text evidence="3">In the N-terminal section; belongs to the shikimate kinase family.</text>
</comment>
<dbReference type="InterPro" id="IPR001381">
    <property type="entry name" value="DHquinase_I"/>
</dbReference>
<comment type="catalytic activity">
    <reaction evidence="11">
        <text>shikimate + ATP = 3-phosphoshikimate + ADP + H(+)</text>
        <dbReference type="Rhea" id="RHEA:13121"/>
        <dbReference type="ChEBI" id="CHEBI:15378"/>
        <dbReference type="ChEBI" id="CHEBI:30616"/>
        <dbReference type="ChEBI" id="CHEBI:36208"/>
        <dbReference type="ChEBI" id="CHEBI:145989"/>
        <dbReference type="ChEBI" id="CHEBI:456216"/>
        <dbReference type="EC" id="2.7.1.71"/>
    </reaction>
</comment>
<evidence type="ECO:0000256" key="10">
    <source>
        <dbReference type="ARBA" id="ARBA00023141"/>
    </source>
</evidence>
<dbReference type="InterPro" id="IPR036291">
    <property type="entry name" value="NAD(P)-bd_dom_sf"/>
</dbReference>
<dbReference type="InterPro" id="IPR031322">
    <property type="entry name" value="Shikimate/glucono_kinase"/>
</dbReference>
<dbReference type="Gene3D" id="3.40.50.10860">
    <property type="entry name" value="Leucine Dehydrogenase, chain A, domain 1"/>
    <property type="match status" value="1"/>
</dbReference>
<evidence type="ECO:0000256" key="7">
    <source>
        <dbReference type="ARBA" id="ARBA00022741"/>
    </source>
</evidence>
<dbReference type="GO" id="GO:0005737">
    <property type="term" value="C:cytoplasm"/>
    <property type="evidence" value="ECO:0007669"/>
    <property type="project" value="InterPro"/>
</dbReference>
<dbReference type="GO" id="GO:0005524">
    <property type="term" value="F:ATP binding"/>
    <property type="evidence" value="ECO:0007669"/>
    <property type="project" value="UniProtKB-KW"/>
</dbReference>
<dbReference type="InterPro" id="IPR000623">
    <property type="entry name" value="Shikimate_kinase/TSH1"/>
</dbReference>
<dbReference type="Gene3D" id="3.20.20.70">
    <property type="entry name" value="Aldolase class I"/>
    <property type="match status" value="1"/>
</dbReference>
<evidence type="ECO:0000256" key="6">
    <source>
        <dbReference type="ARBA" id="ARBA00022679"/>
    </source>
</evidence>
<dbReference type="InterPro" id="IPR006151">
    <property type="entry name" value="Shikm_DH/Glu-tRNA_Rdtase"/>
</dbReference>
<evidence type="ECO:0000256" key="3">
    <source>
        <dbReference type="ARBA" id="ARBA00009349"/>
    </source>
</evidence>
<dbReference type="GO" id="GO:0004765">
    <property type="term" value="F:shikimate kinase activity"/>
    <property type="evidence" value="ECO:0007669"/>
    <property type="project" value="UniProtKB-EC"/>
</dbReference>
<dbReference type="CDD" id="cd00464">
    <property type="entry name" value="SK"/>
    <property type="match status" value="1"/>
</dbReference>